<dbReference type="RefSeq" id="WP_160842806.1">
    <property type="nucleotide sequence ID" value="NZ_WVHT01000001.1"/>
</dbReference>
<evidence type="ECO:0000313" key="4">
    <source>
        <dbReference type="Proteomes" id="UP000466586"/>
    </source>
</evidence>
<dbReference type="EMBL" id="WVHT01000001">
    <property type="protein sequence ID" value="MXV49630.1"/>
    <property type="molecule type" value="Genomic_DNA"/>
</dbReference>
<keyword evidence="1" id="KW-0472">Membrane</keyword>
<keyword evidence="1" id="KW-1133">Transmembrane helix</keyword>
<feature type="transmembrane region" description="Helical" evidence="1">
    <location>
        <begin position="93"/>
        <end position="113"/>
    </location>
</feature>
<evidence type="ECO:0000313" key="3">
    <source>
        <dbReference type="EMBL" id="MXV49630.1"/>
    </source>
</evidence>
<evidence type="ECO:0000259" key="2">
    <source>
        <dbReference type="Pfam" id="PF19762"/>
    </source>
</evidence>
<evidence type="ECO:0000256" key="1">
    <source>
        <dbReference type="SAM" id="Phobius"/>
    </source>
</evidence>
<dbReference type="InterPro" id="IPR046216">
    <property type="entry name" value="DUF6249"/>
</dbReference>
<keyword evidence="1" id="KW-0812">Transmembrane</keyword>
<reference evidence="3 4" key="1">
    <citation type="submission" date="2019-11" db="EMBL/GenBank/DDBJ databases">
        <title>Pedobacter sp. HMF7647 Genome sequencing and assembly.</title>
        <authorList>
            <person name="Kang H."/>
            <person name="Kim H."/>
            <person name="Joh K."/>
        </authorList>
    </citation>
    <scope>NUCLEOTIDE SEQUENCE [LARGE SCALE GENOMIC DNA]</scope>
    <source>
        <strain evidence="3 4">HMF7647</strain>
    </source>
</reference>
<accession>A0A7K1Y5D1</accession>
<sequence length="121" mass="13727">MPGELIPILILLGLFAMIFGLRYLNNKENMAMIQNGMDPKINRPQPQSQPYKNLKWGLLLMGSGVGLFLAFVLDNFVFDLRNKWGDHRPESVFMYFSLLAIFGGLGLIVSFAMEKKTLDTK</sequence>
<keyword evidence="4" id="KW-1185">Reference proteome</keyword>
<organism evidence="3 4">
    <name type="scientific">Hufsiella arboris</name>
    <dbReference type="NCBI Taxonomy" id="2695275"/>
    <lineage>
        <taxon>Bacteria</taxon>
        <taxon>Pseudomonadati</taxon>
        <taxon>Bacteroidota</taxon>
        <taxon>Sphingobacteriia</taxon>
        <taxon>Sphingobacteriales</taxon>
        <taxon>Sphingobacteriaceae</taxon>
        <taxon>Hufsiella</taxon>
    </lineage>
</organism>
<name>A0A7K1Y5D1_9SPHI</name>
<dbReference type="Pfam" id="PF19762">
    <property type="entry name" value="DUF6249"/>
    <property type="match status" value="1"/>
</dbReference>
<proteinExistence type="predicted"/>
<feature type="transmembrane region" description="Helical" evidence="1">
    <location>
        <begin position="56"/>
        <end position="73"/>
    </location>
</feature>
<dbReference type="AlphaFoldDB" id="A0A7K1Y5D1"/>
<gene>
    <name evidence="3" type="ORF">GS399_01495</name>
</gene>
<dbReference type="Proteomes" id="UP000466586">
    <property type="component" value="Unassembled WGS sequence"/>
</dbReference>
<feature type="domain" description="DUF6249" evidence="2">
    <location>
        <begin position="10"/>
        <end position="115"/>
    </location>
</feature>
<feature type="transmembrane region" description="Helical" evidence="1">
    <location>
        <begin position="6"/>
        <end position="24"/>
    </location>
</feature>
<comment type="caution">
    <text evidence="3">The sequence shown here is derived from an EMBL/GenBank/DDBJ whole genome shotgun (WGS) entry which is preliminary data.</text>
</comment>
<protein>
    <recommendedName>
        <fullName evidence="2">DUF6249 domain-containing protein</fullName>
    </recommendedName>
</protein>